<dbReference type="RefSeq" id="WP_238286659.1">
    <property type="nucleotide sequence ID" value="NZ_BPQS01000007.1"/>
</dbReference>
<proteinExistence type="predicted"/>
<name>A0ABT8AIA0_9HYPH</name>
<organism evidence="1 2">
    <name type="scientific">Methylobacterium longum</name>
    <dbReference type="NCBI Taxonomy" id="767694"/>
    <lineage>
        <taxon>Bacteria</taxon>
        <taxon>Pseudomonadati</taxon>
        <taxon>Pseudomonadota</taxon>
        <taxon>Alphaproteobacteria</taxon>
        <taxon>Hyphomicrobiales</taxon>
        <taxon>Methylobacteriaceae</taxon>
        <taxon>Methylobacterium</taxon>
    </lineage>
</organism>
<dbReference type="Proteomes" id="UP001244297">
    <property type="component" value="Unassembled WGS sequence"/>
</dbReference>
<sequence length="58" mass="6117">MLHSAKKAVQSKTAATAARLAAFIDRAGDALREAALGLVPAPAPVPVRVRARRQNRAE</sequence>
<comment type="caution">
    <text evidence="1">The sequence shown here is derived from an EMBL/GenBank/DDBJ whole genome shotgun (WGS) entry which is preliminary data.</text>
</comment>
<reference evidence="2" key="1">
    <citation type="journal article" date="2019" name="Int. J. Syst. Evol. Microbiol.">
        <title>The Global Catalogue of Microorganisms (GCM) 10K type strain sequencing project: providing services to taxonomists for standard genome sequencing and annotation.</title>
        <authorList>
            <consortium name="The Broad Institute Genomics Platform"/>
            <consortium name="The Broad Institute Genome Sequencing Center for Infectious Disease"/>
            <person name="Wu L."/>
            <person name="Ma J."/>
        </authorList>
    </citation>
    <scope>NUCLEOTIDE SEQUENCE [LARGE SCALE GENOMIC DNA]</scope>
    <source>
        <strain evidence="2">CECT 7806</strain>
    </source>
</reference>
<protein>
    <submittedName>
        <fullName evidence="1">Uncharacterized protein</fullName>
    </submittedName>
</protein>
<accession>A0ABT8AIA0</accession>
<evidence type="ECO:0000313" key="1">
    <source>
        <dbReference type="EMBL" id="MDN3569490.1"/>
    </source>
</evidence>
<keyword evidence="2" id="KW-1185">Reference proteome</keyword>
<evidence type="ECO:0000313" key="2">
    <source>
        <dbReference type="Proteomes" id="UP001244297"/>
    </source>
</evidence>
<dbReference type="EMBL" id="JAUFPT010000006">
    <property type="protein sequence ID" value="MDN3569490.1"/>
    <property type="molecule type" value="Genomic_DNA"/>
</dbReference>
<gene>
    <name evidence="1" type="ORF">QWZ18_02485</name>
</gene>